<dbReference type="InterPro" id="IPR009057">
    <property type="entry name" value="Homeodomain-like_sf"/>
</dbReference>
<evidence type="ECO:0000313" key="6">
    <source>
        <dbReference type="Proteomes" id="UP000239711"/>
    </source>
</evidence>
<dbReference type="PRINTS" id="PR00032">
    <property type="entry name" value="HTHARAC"/>
</dbReference>
<organism evidence="5 6">
    <name type="scientific">Sphingobacterium haloxyli</name>
    <dbReference type="NCBI Taxonomy" id="2100533"/>
    <lineage>
        <taxon>Bacteria</taxon>
        <taxon>Pseudomonadati</taxon>
        <taxon>Bacteroidota</taxon>
        <taxon>Sphingobacteriia</taxon>
        <taxon>Sphingobacteriales</taxon>
        <taxon>Sphingobacteriaceae</taxon>
        <taxon>Sphingobacterium</taxon>
    </lineage>
</organism>
<keyword evidence="2" id="KW-0238">DNA-binding</keyword>
<keyword evidence="6" id="KW-1185">Reference proteome</keyword>
<accession>A0A2S9IU87</accession>
<dbReference type="GO" id="GO:0043565">
    <property type="term" value="F:sequence-specific DNA binding"/>
    <property type="evidence" value="ECO:0007669"/>
    <property type="project" value="InterPro"/>
</dbReference>
<dbReference type="SMART" id="SM00342">
    <property type="entry name" value="HTH_ARAC"/>
    <property type="match status" value="1"/>
</dbReference>
<dbReference type="GO" id="GO:0003700">
    <property type="term" value="F:DNA-binding transcription factor activity"/>
    <property type="evidence" value="ECO:0007669"/>
    <property type="project" value="InterPro"/>
</dbReference>
<evidence type="ECO:0000313" key="5">
    <source>
        <dbReference type="EMBL" id="PRD44097.1"/>
    </source>
</evidence>
<dbReference type="PANTHER" id="PTHR43280:SF32">
    <property type="entry name" value="TRANSCRIPTIONAL REGULATORY PROTEIN"/>
    <property type="match status" value="1"/>
</dbReference>
<dbReference type="AlphaFoldDB" id="A0A2S9IU87"/>
<reference evidence="5 6" key="1">
    <citation type="submission" date="2018-02" db="EMBL/GenBank/DDBJ databases">
        <title>The draft genome of Sphingobacterium sp. 5JN-11.</title>
        <authorList>
            <person name="Liu L."/>
            <person name="Li L."/>
            <person name="Liang L."/>
            <person name="Zhang X."/>
            <person name="Wang T."/>
        </authorList>
    </citation>
    <scope>NUCLEOTIDE SEQUENCE [LARGE SCALE GENOMIC DNA]</scope>
    <source>
        <strain evidence="5 6">5JN-11</strain>
    </source>
</reference>
<proteinExistence type="predicted"/>
<gene>
    <name evidence="5" type="ORF">C5745_19650</name>
</gene>
<keyword evidence="1" id="KW-0805">Transcription regulation</keyword>
<evidence type="ECO:0000256" key="1">
    <source>
        <dbReference type="ARBA" id="ARBA00023015"/>
    </source>
</evidence>
<protein>
    <submittedName>
        <fullName evidence="5">AraC family transcriptional regulator</fullName>
    </submittedName>
</protein>
<dbReference type="Proteomes" id="UP000239711">
    <property type="component" value="Unassembled WGS sequence"/>
</dbReference>
<feature type="domain" description="HTH araC/xylS-type" evidence="4">
    <location>
        <begin position="190"/>
        <end position="288"/>
    </location>
</feature>
<evidence type="ECO:0000256" key="2">
    <source>
        <dbReference type="ARBA" id="ARBA00023125"/>
    </source>
</evidence>
<name>A0A2S9IU87_9SPHI</name>
<evidence type="ECO:0000259" key="4">
    <source>
        <dbReference type="PROSITE" id="PS01124"/>
    </source>
</evidence>
<dbReference type="EMBL" id="PVBQ01000032">
    <property type="protein sequence ID" value="PRD44097.1"/>
    <property type="molecule type" value="Genomic_DNA"/>
</dbReference>
<keyword evidence="3" id="KW-0804">Transcription</keyword>
<dbReference type="OrthoDB" id="2585681at2"/>
<dbReference type="InterPro" id="IPR020449">
    <property type="entry name" value="Tscrpt_reg_AraC-type_HTH"/>
</dbReference>
<dbReference type="InterPro" id="IPR018060">
    <property type="entry name" value="HTH_AraC"/>
</dbReference>
<evidence type="ECO:0000256" key="3">
    <source>
        <dbReference type="ARBA" id="ARBA00023163"/>
    </source>
</evidence>
<dbReference type="PANTHER" id="PTHR43280">
    <property type="entry name" value="ARAC-FAMILY TRANSCRIPTIONAL REGULATOR"/>
    <property type="match status" value="1"/>
</dbReference>
<dbReference type="Gene3D" id="1.10.10.60">
    <property type="entry name" value="Homeodomain-like"/>
    <property type="match status" value="1"/>
</dbReference>
<dbReference type="Pfam" id="PF12833">
    <property type="entry name" value="HTH_18"/>
    <property type="match status" value="1"/>
</dbReference>
<sequence length="295" mass="34715">MENTETTFKEFTKTYIRNFPDKFRYLETLVQIYNVDDLFTKNIVTPTPLLKADFNFIVFPTDGNFEQQVGNEIKKVLANQALLVMQGEVTSLLRQSKNVKGYYITFDDKILQQFKDQSYFIKLFTVAPIIQLHSNDSKFLEQVCKLIIQELETPKPDEQIVLYLFQSLLLKLLKSSELKKGLSRQFDIAISFRELVYKHYSEHYSINDYAELLNISSNYLNRCIQNVWNKSAKQFTQEFIIIQSRKYLQDFSEPISGIAYHLNFSDPSYFGRLFKKIIGISPQEYRSKTMHDLSE</sequence>
<dbReference type="PROSITE" id="PS01124">
    <property type="entry name" value="HTH_ARAC_FAMILY_2"/>
    <property type="match status" value="1"/>
</dbReference>
<comment type="caution">
    <text evidence="5">The sequence shown here is derived from an EMBL/GenBank/DDBJ whole genome shotgun (WGS) entry which is preliminary data.</text>
</comment>
<dbReference type="RefSeq" id="WP_105718724.1">
    <property type="nucleotide sequence ID" value="NZ_PVBQ01000032.1"/>
</dbReference>
<dbReference type="SUPFAM" id="SSF46689">
    <property type="entry name" value="Homeodomain-like"/>
    <property type="match status" value="1"/>
</dbReference>